<feature type="domain" description="Calcium channel YVC1-like C-terminal transmembrane" evidence="3">
    <location>
        <begin position="260"/>
        <end position="529"/>
    </location>
</feature>
<feature type="transmembrane region" description="Helical" evidence="1">
    <location>
        <begin position="259"/>
        <end position="277"/>
    </location>
</feature>
<organism evidence="4 5">
    <name type="scientific">Pachysolen tannophilus NRRL Y-2460</name>
    <dbReference type="NCBI Taxonomy" id="669874"/>
    <lineage>
        <taxon>Eukaryota</taxon>
        <taxon>Fungi</taxon>
        <taxon>Dikarya</taxon>
        <taxon>Ascomycota</taxon>
        <taxon>Saccharomycotina</taxon>
        <taxon>Pichiomycetes</taxon>
        <taxon>Pachysolenaceae</taxon>
        <taxon>Pachysolen</taxon>
    </lineage>
</organism>
<proteinExistence type="predicted"/>
<accession>A0A1E4TWB5</accession>
<dbReference type="Pfam" id="PF23317">
    <property type="entry name" value="YVC1_C"/>
    <property type="match status" value="1"/>
</dbReference>
<sequence>MSLDRVDDFVEPPRDKHDFDLEYLAPNPRQILRISMNLKYLIDKIIPIEYPISEILAPKSRILNGKVIRQTYEAAGGVGNGKHGTSSQKYRAALVFCLLKTCEWYWELRTNELSDYELYTARAFAAQQLAKIIIENERDERYLFISMLCQRYSINSNNKDLPPKNALEAAVDMHSTIVISSSGYQRCIKWLWRGYIIQSSSHPSKYIMYNASGNANFSVHFNPDRIKTPFYQNTLEIIFSLIYLFLYTIIINIDTENRILNFFEVSFYILTFGYVFDEIGKLYLVGKNYATFWNVFNDIMYAIVIASIVLRIIALTTDKNSTSIHYDQISFRILSMAAPFVWSRLLLYLDTQQFIGAMLVVIKHMMKESAIFFFLLLFVLVGFLQGFLGLDQADGKRDATSLIFSVLFRTVIGGPNFNAFGEFAFPYTDILYYFFSFMVLVVLLNVLVALYSTAYSNVVSNATDEYLALVAQKTLRYIRSPDENVYVPPLNLIEILFVQLPFQCWMKRSDFRNLNRIVMTILYSPFLFFSALQELKDARRIRYNRAKNYADDANEIDTPWSLTDGFEETEGSDADIQSHDDRINEELRVQKNAEIEDPEFQPNRNKWIREVRKLSQPVAKGFETGIGWECYDIYRKVDELTELVKIVVKENQDLKKKKVAAT</sequence>
<evidence type="ECO:0000313" key="5">
    <source>
        <dbReference type="Proteomes" id="UP000094236"/>
    </source>
</evidence>
<reference evidence="5" key="1">
    <citation type="submission" date="2016-05" db="EMBL/GenBank/DDBJ databases">
        <title>Comparative genomics of biotechnologically important yeasts.</title>
        <authorList>
            <consortium name="DOE Joint Genome Institute"/>
            <person name="Riley R."/>
            <person name="Haridas S."/>
            <person name="Wolfe K.H."/>
            <person name="Lopes M.R."/>
            <person name="Hittinger C.T."/>
            <person name="Goker M."/>
            <person name="Salamov A."/>
            <person name="Wisecaver J."/>
            <person name="Long T.M."/>
            <person name="Aerts A.L."/>
            <person name="Barry K."/>
            <person name="Choi C."/>
            <person name="Clum A."/>
            <person name="Coughlan A.Y."/>
            <person name="Deshpande S."/>
            <person name="Douglass A.P."/>
            <person name="Hanson S.J."/>
            <person name="Klenk H.-P."/>
            <person name="Labutti K."/>
            <person name="Lapidus A."/>
            <person name="Lindquist E."/>
            <person name="Lipzen A."/>
            <person name="Meier-Kolthoff J.P."/>
            <person name="Ohm R.A."/>
            <person name="Otillar R.P."/>
            <person name="Pangilinan J."/>
            <person name="Peng Y."/>
            <person name="Rokas A."/>
            <person name="Rosa C.A."/>
            <person name="Scheuner C."/>
            <person name="Sibirny A.A."/>
            <person name="Slot J.C."/>
            <person name="Stielow J.B."/>
            <person name="Sun H."/>
            <person name="Kurtzman C.P."/>
            <person name="Blackwell M."/>
            <person name="Grigoriev I.V."/>
            <person name="Jeffries T.W."/>
        </authorList>
    </citation>
    <scope>NUCLEOTIDE SEQUENCE [LARGE SCALE GENOMIC DNA]</scope>
    <source>
        <strain evidence="5">NRRL Y-2460</strain>
    </source>
</reference>
<keyword evidence="1" id="KW-0472">Membrane</keyword>
<dbReference type="PANTHER" id="PTHR35859:SF5">
    <property type="entry name" value="ION TRANSPORT DOMAIN-CONTAINING PROTEIN"/>
    <property type="match status" value="1"/>
</dbReference>
<feature type="transmembrane region" description="Helical" evidence="1">
    <location>
        <begin position="329"/>
        <end position="349"/>
    </location>
</feature>
<evidence type="ECO:0008006" key="6">
    <source>
        <dbReference type="Google" id="ProtNLM"/>
    </source>
</evidence>
<dbReference type="Proteomes" id="UP000094236">
    <property type="component" value="Unassembled WGS sequence"/>
</dbReference>
<evidence type="ECO:0000256" key="1">
    <source>
        <dbReference type="SAM" id="Phobius"/>
    </source>
</evidence>
<evidence type="ECO:0000259" key="3">
    <source>
        <dbReference type="Pfam" id="PF23317"/>
    </source>
</evidence>
<dbReference type="EMBL" id="KV454013">
    <property type="protein sequence ID" value="ODV96026.1"/>
    <property type="molecule type" value="Genomic_DNA"/>
</dbReference>
<feature type="transmembrane region" description="Helical" evidence="1">
    <location>
        <begin position="370"/>
        <end position="388"/>
    </location>
</feature>
<feature type="domain" description="YVC1 N-terminal linker helical" evidence="2">
    <location>
        <begin position="31"/>
        <end position="221"/>
    </location>
</feature>
<protein>
    <recommendedName>
        <fullName evidence="6">Ion transport domain-containing protein</fullName>
    </recommendedName>
</protein>
<feature type="transmembrane region" description="Helical" evidence="1">
    <location>
        <begin position="430"/>
        <end position="451"/>
    </location>
</feature>
<keyword evidence="1" id="KW-1133">Transmembrane helix</keyword>
<name>A0A1E4TWB5_PACTA</name>
<evidence type="ECO:0000313" key="4">
    <source>
        <dbReference type="EMBL" id="ODV96026.1"/>
    </source>
</evidence>
<dbReference type="InterPro" id="IPR056336">
    <property type="entry name" value="YVC1_C"/>
</dbReference>
<evidence type="ECO:0000259" key="2">
    <source>
        <dbReference type="Pfam" id="PF23190"/>
    </source>
</evidence>
<keyword evidence="1" id="KW-0812">Transmembrane</keyword>
<dbReference type="PANTHER" id="PTHR35859">
    <property type="entry name" value="NONSELECTIVE CATION CHANNEL PROTEIN"/>
    <property type="match status" value="1"/>
</dbReference>
<gene>
    <name evidence="4" type="ORF">PACTADRAFT_49446</name>
</gene>
<dbReference type="InterPro" id="IPR056337">
    <property type="entry name" value="LHD_YVC1"/>
</dbReference>
<feature type="transmembrane region" description="Helical" evidence="1">
    <location>
        <begin position="298"/>
        <end position="317"/>
    </location>
</feature>
<feature type="transmembrane region" description="Helical" evidence="1">
    <location>
        <begin position="235"/>
        <end position="253"/>
    </location>
</feature>
<dbReference type="InterPro" id="IPR052971">
    <property type="entry name" value="TRP_calcium_channel"/>
</dbReference>
<feature type="transmembrane region" description="Helical" evidence="1">
    <location>
        <begin position="514"/>
        <end position="532"/>
    </location>
</feature>
<dbReference type="Pfam" id="PF23190">
    <property type="entry name" value="LHD_TRPY1"/>
    <property type="match status" value="1"/>
</dbReference>
<dbReference type="OrthoDB" id="301415at2759"/>
<dbReference type="STRING" id="669874.A0A1E4TWB5"/>
<dbReference type="AlphaFoldDB" id="A0A1E4TWB5"/>
<keyword evidence="5" id="KW-1185">Reference proteome</keyword>